<dbReference type="InterPro" id="IPR035994">
    <property type="entry name" value="Nucleoside_phosphorylase_sf"/>
</dbReference>
<evidence type="ECO:0000313" key="1">
    <source>
        <dbReference type="EMBL" id="CAD9676201.1"/>
    </source>
</evidence>
<name>A0A7S2W9M4_9STRA</name>
<dbReference type="GO" id="GO:0003824">
    <property type="term" value="F:catalytic activity"/>
    <property type="evidence" value="ECO:0007669"/>
    <property type="project" value="InterPro"/>
</dbReference>
<dbReference type="Gene3D" id="3.40.50.1580">
    <property type="entry name" value="Nucleoside phosphorylase domain"/>
    <property type="match status" value="1"/>
</dbReference>
<reference evidence="1" key="1">
    <citation type="submission" date="2021-01" db="EMBL/GenBank/DDBJ databases">
        <authorList>
            <person name="Corre E."/>
            <person name="Pelletier E."/>
            <person name="Niang G."/>
            <person name="Scheremetjew M."/>
            <person name="Finn R."/>
            <person name="Kale V."/>
            <person name="Holt S."/>
            <person name="Cochrane G."/>
            <person name="Meng A."/>
            <person name="Brown T."/>
            <person name="Cohen L."/>
        </authorList>
    </citation>
    <scope>NUCLEOTIDE SEQUENCE</scope>
    <source>
        <strain evidence="1">CCMP1243</strain>
    </source>
</reference>
<dbReference type="SUPFAM" id="SSF53167">
    <property type="entry name" value="Purine and uridine phosphorylases"/>
    <property type="match status" value="1"/>
</dbReference>
<dbReference type="GO" id="GO:0009116">
    <property type="term" value="P:nucleoside metabolic process"/>
    <property type="evidence" value="ECO:0007669"/>
    <property type="project" value="InterPro"/>
</dbReference>
<organism evidence="1">
    <name type="scientific">Rhizochromulina marina</name>
    <dbReference type="NCBI Taxonomy" id="1034831"/>
    <lineage>
        <taxon>Eukaryota</taxon>
        <taxon>Sar</taxon>
        <taxon>Stramenopiles</taxon>
        <taxon>Ochrophyta</taxon>
        <taxon>Dictyochophyceae</taxon>
        <taxon>Rhizochromulinales</taxon>
        <taxon>Rhizochromulina</taxon>
    </lineage>
</organism>
<evidence type="ECO:0008006" key="2">
    <source>
        <dbReference type="Google" id="ProtNLM"/>
    </source>
</evidence>
<protein>
    <recommendedName>
        <fullName evidence="2">Nucleoside phosphorylase domain-containing protein</fullName>
    </recommendedName>
</protein>
<accession>A0A7S2W9M4</accession>
<gene>
    <name evidence="1" type="ORF">RMAR1173_LOCUS6340</name>
</gene>
<proteinExistence type="predicted"/>
<sequence>MAGISESSILISHMENIEVWGHDMRTQFCEQVVHGTLAGHPVLLVTTGIGHDRAGLCLRGLLSVYHKSTREILFIGTGGISPAKGGIVNSDNCSAVSPAAETETTLIGDVCVSAMAANWDCHQCSWPQRVESACGPLPCHMFGRADLFGDWGCMYITDAALADEVLEASQTLDLPKPSAALRETIDHFWHGMSVGTGEPYSDHLRSNPRIFDYTECAEATSNTFWVGTPYDELGRIYVADIINSAFHGDLYTKAYIPKRTLSSPRTKRDTVSFSAMEGAGWMEVIALEEVYLHYDPIPAVNIRGAADYVTPPLQRSKNGNWDEMSSYMESLSGGDNLTVLGYGFAIETTSQIVLNLFQHRSALLMDGASPRSNVRRRVGR</sequence>
<dbReference type="AlphaFoldDB" id="A0A7S2W9M4"/>
<dbReference type="EMBL" id="HBHJ01009786">
    <property type="protein sequence ID" value="CAD9676201.1"/>
    <property type="molecule type" value="Transcribed_RNA"/>
</dbReference>